<proteinExistence type="predicted"/>
<dbReference type="Proteomes" id="UP000011783">
    <property type="component" value="Unassembled WGS sequence"/>
</dbReference>
<comment type="caution">
    <text evidence="1">The sequence shown here is derived from an EMBL/GenBank/DDBJ whole genome shotgun (WGS) entry which is preliminary data.</text>
</comment>
<gene>
    <name evidence="1" type="ORF">LEP1GSC123_3314</name>
</gene>
<dbReference type="BioCyc" id="LBOR1193007:G11KN-4766-MONOMER"/>
<evidence type="ECO:0000313" key="1">
    <source>
        <dbReference type="EMBL" id="EMG01085.1"/>
    </source>
</evidence>
<dbReference type="AlphaFoldDB" id="M3HU28"/>
<protein>
    <submittedName>
        <fullName evidence="1">Uncharacterized protein</fullName>
    </submittedName>
</protein>
<organism evidence="1 2">
    <name type="scientific">Leptospira borgpetersenii str. 200701203</name>
    <dbReference type="NCBI Taxonomy" id="1193007"/>
    <lineage>
        <taxon>Bacteria</taxon>
        <taxon>Pseudomonadati</taxon>
        <taxon>Spirochaetota</taxon>
        <taxon>Spirochaetia</taxon>
        <taxon>Leptospirales</taxon>
        <taxon>Leptospiraceae</taxon>
        <taxon>Leptospira</taxon>
    </lineage>
</organism>
<sequence>GFCGNSHIQRTEDRVAAMPLPQKAVLRQALFQKLEYSIFFKKASNSKLDVIL</sequence>
<evidence type="ECO:0000313" key="2">
    <source>
        <dbReference type="Proteomes" id="UP000011783"/>
    </source>
</evidence>
<feature type="non-terminal residue" evidence="1">
    <location>
        <position position="1"/>
    </location>
</feature>
<reference evidence="1 2" key="1">
    <citation type="submission" date="2013-01" db="EMBL/GenBank/DDBJ databases">
        <authorList>
            <person name="Harkins D.M."/>
            <person name="Durkin A.S."/>
            <person name="Brinkac L.M."/>
            <person name="Haft D.H."/>
            <person name="Selengut J.D."/>
            <person name="Sanka R."/>
            <person name="DePew J."/>
            <person name="Purushe J."/>
            <person name="Picardeau M."/>
            <person name="Werts C."/>
            <person name="Goarant C."/>
            <person name="Vinetz J.M."/>
            <person name="Sutton G.G."/>
            <person name="Nierman W.C."/>
            <person name="Fouts D.E."/>
        </authorList>
    </citation>
    <scope>NUCLEOTIDE SEQUENCE [LARGE SCALE GENOMIC DNA]</scope>
    <source>
        <strain evidence="1 2">200701203</strain>
    </source>
</reference>
<name>M3HU28_LEPBO</name>
<accession>M3HU28</accession>
<dbReference type="EMBL" id="AKWO02000034">
    <property type="protein sequence ID" value="EMG01085.1"/>
    <property type="molecule type" value="Genomic_DNA"/>
</dbReference>